<dbReference type="PANTHER" id="PTHR30399">
    <property type="entry name" value="UNCHARACTERIZED PROTEIN YGJP"/>
    <property type="match status" value="1"/>
</dbReference>
<name>A0A0G0X4D3_UNCKA</name>
<feature type="domain" description="YgjP-like metallopeptidase" evidence="1">
    <location>
        <begin position="26"/>
        <end position="125"/>
    </location>
</feature>
<dbReference type="Gene3D" id="3.30.2010.10">
    <property type="entry name" value="Metalloproteases ('zincins'), catalytic domain"/>
    <property type="match status" value="1"/>
</dbReference>
<dbReference type="InterPro" id="IPR002725">
    <property type="entry name" value="YgjP-like_metallopeptidase"/>
</dbReference>
<dbReference type="Pfam" id="PF01863">
    <property type="entry name" value="YgjP-like"/>
    <property type="match status" value="1"/>
</dbReference>
<sequence>MGLKIFVRKKPLRTTLTQTKSSEYLQYKEIARKLVKGKAERFSNICEVEYKRISIRNQKTKWGSCSSRGNLNFNYRIVFLPDHIADYLVVHELCHLKELNHSEKYWEHVRRILPDYKKHKKELKEVSKRIKAQART</sequence>
<proteinExistence type="predicted"/>
<dbReference type="Proteomes" id="UP000034507">
    <property type="component" value="Unassembled WGS sequence"/>
</dbReference>
<organism evidence="2 3">
    <name type="scientific">candidate division WWE3 bacterium GW2011_GWC1_41_7</name>
    <dbReference type="NCBI Taxonomy" id="1619119"/>
    <lineage>
        <taxon>Bacteria</taxon>
        <taxon>Katanobacteria</taxon>
    </lineage>
</organism>
<dbReference type="EMBL" id="LCBX01000036">
    <property type="protein sequence ID" value="KKS19909.1"/>
    <property type="molecule type" value="Genomic_DNA"/>
</dbReference>
<reference evidence="2 3" key="1">
    <citation type="journal article" date="2015" name="Nature">
        <title>rRNA introns, odd ribosomes, and small enigmatic genomes across a large radiation of phyla.</title>
        <authorList>
            <person name="Brown C.T."/>
            <person name="Hug L.A."/>
            <person name="Thomas B.C."/>
            <person name="Sharon I."/>
            <person name="Castelle C.J."/>
            <person name="Singh A."/>
            <person name="Wilkins M.J."/>
            <person name="Williams K.H."/>
            <person name="Banfield J.F."/>
        </authorList>
    </citation>
    <scope>NUCLEOTIDE SEQUENCE [LARGE SCALE GENOMIC DNA]</scope>
</reference>
<evidence type="ECO:0000313" key="3">
    <source>
        <dbReference type="Proteomes" id="UP000034507"/>
    </source>
</evidence>
<protein>
    <recommendedName>
        <fullName evidence="1">YgjP-like metallopeptidase domain-containing protein</fullName>
    </recommendedName>
</protein>
<dbReference type="AlphaFoldDB" id="A0A0G0X4D3"/>
<gene>
    <name evidence="2" type="ORF">UU77_C0036G0010</name>
</gene>
<dbReference type="PANTHER" id="PTHR30399:SF1">
    <property type="entry name" value="UTP PYROPHOSPHATASE"/>
    <property type="match status" value="1"/>
</dbReference>
<evidence type="ECO:0000313" key="2">
    <source>
        <dbReference type="EMBL" id="KKS19909.1"/>
    </source>
</evidence>
<dbReference type="CDD" id="cd07344">
    <property type="entry name" value="M48_yhfN_like"/>
    <property type="match status" value="1"/>
</dbReference>
<accession>A0A0G0X4D3</accession>
<comment type="caution">
    <text evidence="2">The sequence shown here is derived from an EMBL/GenBank/DDBJ whole genome shotgun (WGS) entry which is preliminary data.</text>
</comment>
<evidence type="ECO:0000259" key="1">
    <source>
        <dbReference type="Pfam" id="PF01863"/>
    </source>
</evidence>
<dbReference type="InterPro" id="IPR053136">
    <property type="entry name" value="UTP_pyrophosphatase-like"/>
</dbReference>